<dbReference type="AlphaFoldDB" id="A0A5K1UH23"/>
<organism evidence="2 3">
    <name type="scientific">Entamoeba histolytica</name>
    <dbReference type="NCBI Taxonomy" id="5759"/>
    <lineage>
        <taxon>Eukaryota</taxon>
        <taxon>Amoebozoa</taxon>
        <taxon>Evosea</taxon>
        <taxon>Archamoebae</taxon>
        <taxon>Mastigamoebida</taxon>
        <taxon>Entamoebidae</taxon>
        <taxon>Entamoeba</taxon>
    </lineage>
</organism>
<dbReference type="VEuPathDB" id="AmoebaDB:EHI5A_214420"/>
<dbReference type="EMBL" id="BDEQ01000001">
    <property type="protein sequence ID" value="GAT94129.1"/>
    <property type="molecule type" value="Genomic_DNA"/>
</dbReference>
<dbReference type="PROSITE" id="PS51257">
    <property type="entry name" value="PROKAR_LIPOPROTEIN"/>
    <property type="match status" value="1"/>
</dbReference>
<dbReference type="Gene3D" id="3.90.70.10">
    <property type="entry name" value="Cysteine proteinases"/>
    <property type="match status" value="1"/>
</dbReference>
<dbReference type="PANTHER" id="PTHR35899:SF1">
    <property type="entry name" value="PEPTIDASE C1A PAPAIN C-TERMINAL DOMAIN-CONTAINING PROTEIN"/>
    <property type="match status" value="1"/>
</dbReference>
<protein>
    <submittedName>
        <fullName evidence="2">Uncharacterized protein</fullName>
    </submittedName>
</protein>
<dbReference type="OMA" id="TTNTEEC"/>
<evidence type="ECO:0000313" key="3">
    <source>
        <dbReference type="Proteomes" id="UP000078387"/>
    </source>
</evidence>
<sequence>MEQPTKKAVIPFWILWSGLIVLNLFILVVTITSACLLGNEIDNVFVEKERFLNSTKKYMSYYNTMTGVENQIKDIPSWVYSAVAFCEASYRKNGLEKGYLESDEYVRFDEEIFYTTLKRLCEEKNNKYCNVVENNGSPELLYYLYKFFGNELVKGISPRGYVSDLSKNPIKFDITGIHSVYTKSNVTKLMKDSGLPLTLSFGTFKRRYSIPCSNPFGYVCPDNLPKVPCPSSLGGDCVVLTFNPYSQSGVYDYLGDLHYNKKHSVLVVGWNVEKRIDRSWGNDLHNFFDGGYIVKNSFGYQHGHSLKYWLQQHSIKEEMQICPNVRSFEQWTPLDEDCINKHSYAECCSQYIKRGVKKYINATITPLTCDGSKDDKYQGIFKCDTSRIYFIKSKKHSFGPYKSYGTLDITPINGINMFTIKLLSFKRDMTDKQTITIQPTCPEMLEDIFKASYTKSDEEATTNSEECGYDFIPFKVLEKYNENYVVDGLHAPAFSIFDIKWDDQSYLNSHTQGVDYSAIQSATKKVYQTVFKGPYDMN</sequence>
<keyword evidence="1" id="KW-0812">Transmembrane</keyword>
<reference evidence="2 3" key="1">
    <citation type="submission" date="2016-05" db="EMBL/GenBank/DDBJ databases">
        <title>First whole genome sequencing of Entamoeba histolytica HM1:IMSS-clone-6.</title>
        <authorList>
            <person name="Mukherjee Avik.K."/>
            <person name="Izumyama S."/>
            <person name="Nakada-Tsukui K."/>
            <person name="Nozaki T."/>
        </authorList>
    </citation>
    <scope>NUCLEOTIDE SEQUENCE [LARGE SCALE GENOMIC DNA]</scope>
    <source>
        <strain evidence="2 3">HM1:IMSS clone 6</strain>
    </source>
</reference>
<comment type="caution">
    <text evidence="2">The sequence shown here is derived from an EMBL/GenBank/DDBJ whole genome shotgun (WGS) entry which is preliminary data.</text>
</comment>
<dbReference type="InterPro" id="IPR038765">
    <property type="entry name" value="Papain-like_cys_pep_sf"/>
</dbReference>
<proteinExistence type="predicted"/>
<dbReference type="VEuPathDB" id="AmoebaDB:EHI8A_003640"/>
<keyword evidence="1" id="KW-0472">Membrane</keyword>
<keyword evidence="1" id="KW-1133">Transmembrane helix</keyword>
<evidence type="ECO:0000313" key="2">
    <source>
        <dbReference type="EMBL" id="GAT94129.1"/>
    </source>
</evidence>
<name>A0A5K1UH23_ENTHI</name>
<accession>A0A5K1UH23</accession>
<dbReference type="Proteomes" id="UP000078387">
    <property type="component" value="Unassembled WGS sequence"/>
</dbReference>
<evidence type="ECO:0000256" key="1">
    <source>
        <dbReference type="SAM" id="Phobius"/>
    </source>
</evidence>
<dbReference type="SUPFAM" id="SSF54001">
    <property type="entry name" value="Cysteine proteinases"/>
    <property type="match status" value="1"/>
</dbReference>
<dbReference type="PANTHER" id="PTHR35899">
    <property type="entry name" value="PAPAIN FAMILY CYSTEINE PROTEASE DOMAIN CONTAINING PROTEIN"/>
    <property type="match status" value="1"/>
</dbReference>
<gene>
    <name evidence="2" type="ORF">CL6EHI_104450</name>
</gene>
<dbReference type="VEuPathDB" id="AmoebaDB:EHI_104450"/>
<dbReference type="VEuPathDB" id="AmoebaDB:EHI7A_192770"/>
<feature type="transmembrane region" description="Helical" evidence="1">
    <location>
        <begin position="12"/>
        <end position="31"/>
    </location>
</feature>
<dbReference type="VEuPathDB" id="AmoebaDB:KM1_289030"/>